<dbReference type="OrthoDB" id="5414022at2759"/>
<feature type="region of interest" description="Disordered" evidence="1">
    <location>
        <begin position="1"/>
        <end position="194"/>
    </location>
</feature>
<evidence type="ECO:0000313" key="4">
    <source>
        <dbReference type="Proteomes" id="UP000267821"/>
    </source>
</evidence>
<organism evidence="3 4">
    <name type="scientific">Terfezia boudieri ATCC MYA-4762</name>
    <dbReference type="NCBI Taxonomy" id="1051890"/>
    <lineage>
        <taxon>Eukaryota</taxon>
        <taxon>Fungi</taxon>
        <taxon>Dikarya</taxon>
        <taxon>Ascomycota</taxon>
        <taxon>Pezizomycotina</taxon>
        <taxon>Pezizomycetes</taxon>
        <taxon>Pezizales</taxon>
        <taxon>Pezizaceae</taxon>
        <taxon>Terfezia</taxon>
    </lineage>
</organism>
<accession>A0A3N4M396</accession>
<feature type="compositionally biased region" description="Polar residues" evidence="1">
    <location>
        <begin position="107"/>
        <end position="125"/>
    </location>
</feature>
<gene>
    <name evidence="3" type="ORF">L211DRAFT_31742</name>
</gene>
<evidence type="ECO:0000256" key="2">
    <source>
        <dbReference type="SAM" id="Phobius"/>
    </source>
</evidence>
<feature type="transmembrane region" description="Helical" evidence="2">
    <location>
        <begin position="206"/>
        <end position="232"/>
    </location>
</feature>
<feature type="compositionally biased region" description="Low complexity" evidence="1">
    <location>
        <begin position="37"/>
        <end position="54"/>
    </location>
</feature>
<dbReference type="EMBL" id="ML121527">
    <property type="protein sequence ID" value="RPB29643.1"/>
    <property type="molecule type" value="Genomic_DNA"/>
</dbReference>
<evidence type="ECO:0000256" key="1">
    <source>
        <dbReference type="SAM" id="MobiDB-lite"/>
    </source>
</evidence>
<dbReference type="Proteomes" id="UP000267821">
    <property type="component" value="Unassembled WGS sequence"/>
</dbReference>
<keyword evidence="4" id="KW-1185">Reference proteome</keyword>
<dbReference type="InParanoid" id="A0A3N4M396"/>
<proteinExistence type="predicted"/>
<keyword evidence="2" id="KW-1133">Transmembrane helix</keyword>
<feature type="compositionally biased region" description="Polar residues" evidence="1">
    <location>
        <begin position="55"/>
        <end position="73"/>
    </location>
</feature>
<sequence>MAEQRFSAQAGPLNQLYELEDPVQRNPDTGPAVPGNGTTYGYGSQQQYQQQTGSFPTRSASGYAPDQQQQQHSPVEIAAIPELPIGTSHSRRPPQETLPSGRHLSLTAPSTVSPIDSHLGSYQTRPDSDFAQPKAPAAPPYNVPMTGYAPEAQYNPNRSYGVGAAPYPQTQSPPPVKPEHSYHAGASQAPDADNNKKKICGMTMTIFLVWCVILFLVVSGAILGGVLGSGVLDNE</sequence>
<name>A0A3N4M396_9PEZI</name>
<dbReference type="AlphaFoldDB" id="A0A3N4M396"/>
<reference evidence="3 4" key="1">
    <citation type="journal article" date="2018" name="Nat. Ecol. Evol.">
        <title>Pezizomycetes genomes reveal the molecular basis of ectomycorrhizal truffle lifestyle.</title>
        <authorList>
            <person name="Murat C."/>
            <person name="Payen T."/>
            <person name="Noel B."/>
            <person name="Kuo A."/>
            <person name="Morin E."/>
            <person name="Chen J."/>
            <person name="Kohler A."/>
            <person name="Krizsan K."/>
            <person name="Balestrini R."/>
            <person name="Da Silva C."/>
            <person name="Montanini B."/>
            <person name="Hainaut M."/>
            <person name="Levati E."/>
            <person name="Barry K.W."/>
            <person name="Belfiori B."/>
            <person name="Cichocki N."/>
            <person name="Clum A."/>
            <person name="Dockter R.B."/>
            <person name="Fauchery L."/>
            <person name="Guy J."/>
            <person name="Iotti M."/>
            <person name="Le Tacon F."/>
            <person name="Lindquist E.A."/>
            <person name="Lipzen A."/>
            <person name="Malagnac F."/>
            <person name="Mello A."/>
            <person name="Molinier V."/>
            <person name="Miyauchi S."/>
            <person name="Poulain J."/>
            <person name="Riccioni C."/>
            <person name="Rubini A."/>
            <person name="Sitrit Y."/>
            <person name="Splivallo R."/>
            <person name="Traeger S."/>
            <person name="Wang M."/>
            <person name="Zifcakova L."/>
            <person name="Wipf D."/>
            <person name="Zambonelli A."/>
            <person name="Paolocci F."/>
            <person name="Nowrousian M."/>
            <person name="Ottonello S."/>
            <person name="Baldrian P."/>
            <person name="Spatafora J.W."/>
            <person name="Henrissat B."/>
            <person name="Nagy L.G."/>
            <person name="Aury J.M."/>
            <person name="Wincker P."/>
            <person name="Grigoriev I.V."/>
            <person name="Bonfante P."/>
            <person name="Martin F.M."/>
        </authorList>
    </citation>
    <scope>NUCLEOTIDE SEQUENCE [LARGE SCALE GENOMIC DNA]</scope>
    <source>
        <strain evidence="3 4">ATCC MYA-4762</strain>
    </source>
</reference>
<keyword evidence="2" id="KW-0812">Transmembrane</keyword>
<keyword evidence="2" id="KW-0472">Membrane</keyword>
<protein>
    <submittedName>
        <fullName evidence="3">Uncharacterized protein</fullName>
    </submittedName>
</protein>
<evidence type="ECO:0000313" key="3">
    <source>
        <dbReference type="EMBL" id="RPB29643.1"/>
    </source>
</evidence>